<reference evidence="1" key="1">
    <citation type="submission" date="2021-03" db="EMBL/GenBank/DDBJ databases">
        <title>Draft genome sequence of rust myrtle Austropuccinia psidii MF-1, a brazilian biotype.</title>
        <authorList>
            <person name="Quecine M.C."/>
            <person name="Pachon D.M.R."/>
            <person name="Bonatelli M.L."/>
            <person name="Correr F.H."/>
            <person name="Franceschini L.M."/>
            <person name="Leite T.F."/>
            <person name="Margarido G.R.A."/>
            <person name="Almeida C.A."/>
            <person name="Ferrarezi J.A."/>
            <person name="Labate C.A."/>
        </authorList>
    </citation>
    <scope>NUCLEOTIDE SEQUENCE</scope>
    <source>
        <strain evidence="1">MF-1</strain>
    </source>
</reference>
<dbReference type="AlphaFoldDB" id="A0A9Q3INU0"/>
<dbReference type="EMBL" id="AVOT02052322">
    <property type="protein sequence ID" value="MBW0547259.1"/>
    <property type="molecule type" value="Genomic_DNA"/>
</dbReference>
<organism evidence="1 2">
    <name type="scientific">Austropuccinia psidii MF-1</name>
    <dbReference type="NCBI Taxonomy" id="1389203"/>
    <lineage>
        <taxon>Eukaryota</taxon>
        <taxon>Fungi</taxon>
        <taxon>Dikarya</taxon>
        <taxon>Basidiomycota</taxon>
        <taxon>Pucciniomycotina</taxon>
        <taxon>Pucciniomycetes</taxon>
        <taxon>Pucciniales</taxon>
        <taxon>Sphaerophragmiaceae</taxon>
        <taxon>Austropuccinia</taxon>
    </lineage>
</organism>
<protein>
    <submittedName>
        <fullName evidence="1">Uncharacterized protein</fullName>
    </submittedName>
</protein>
<accession>A0A9Q3INU0</accession>
<evidence type="ECO:0000313" key="2">
    <source>
        <dbReference type="Proteomes" id="UP000765509"/>
    </source>
</evidence>
<proteinExistence type="predicted"/>
<evidence type="ECO:0000313" key="1">
    <source>
        <dbReference type="EMBL" id="MBW0547259.1"/>
    </source>
</evidence>
<sequence>MFCKVLRAIRASNNENLFGNKLNEQSAIIKELADKYSKLNIDEIIERRIKQVISTIKEENKNVLDDISKSFIEVETYKVALKKGFDTSQAEISQLTMNFDQMTSDNTRQTELWQELTQTEDNHKTNLINSI</sequence>
<dbReference type="Proteomes" id="UP000765509">
    <property type="component" value="Unassembled WGS sequence"/>
</dbReference>
<name>A0A9Q3INU0_9BASI</name>
<comment type="caution">
    <text evidence="1">The sequence shown here is derived from an EMBL/GenBank/DDBJ whole genome shotgun (WGS) entry which is preliminary data.</text>
</comment>
<gene>
    <name evidence="1" type="ORF">O181_086974</name>
</gene>
<keyword evidence="2" id="KW-1185">Reference proteome</keyword>